<evidence type="ECO:0000313" key="9">
    <source>
        <dbReference type="EMBL" id="OBR82792.1"/>
    </source>
</evidence>
<keyword evidence="6 7" id="KW-0472">Membrane</keyword>
<gene>
    <name evidence="9" type="ORF">I303_06349</name>
</gene>
<organism evidence="9">
    <name type="scientific">Kwoniella dejecticola CBS 10117</name>
    <dbReference type="NCBI Taxonomy" id="1296121"/>
    <lineage>
        <taxon>Eukaryota</taxon>
        <taxon>Fungi</taxon>
        <taxon>Dikarya</taxon>
        <taxon>Basidiomycota</taxon>
        <taxon>Agaricomycotina</taxon>
        <taxon>Tremellomycetes</taxon>
        <taxon>Tremellales</taxon>
        <taxon>Cryptococcaceae</taxon>
        <taxon>Kwoniella</taxon>
    </lineage>
</organism>
<keyword evidence="4 7" id="KW-0812">Transmembrane</keyword>
<dbReference type="OrthoDB" id="2562342at2759"/>
<comment type="subcellular location">
    <subcellularLocation>
        <location evidence="1 7">Membrane</location>
        <topology evidence="1 7">Multi-pass membrane protein</topology>
    </subcellularLocation>
</comment>
<keyword evidence="5 7" id="KW-1133">Transmembrane helix</keyword>
<feature type="transmembrane region" description="Helical" evidence="7">
    <location>
        <begin position="359"/>
        <end position="377"/>
    </location>
</feature>
<evidence type="ECO:0000256" key="3">
    <source>
        <dbReference type="ARBA" id="ARBA00022448"/>
    </source>
</evidence>
<feature type="transmembrane region" description="Helical" evidence="7">
    <location>
        <begin position="125"/>
        <end position="149"/>
    </location>
</feature>
<dbReference type="InterPro" id="IPR036259">
    <property type="entry name" value="MFS_trans_sf"/>
</dbReference>
<evidence type="ECO:0000256" key="1">
    <source>
        <dbReference type="ARBA" id="ARBA00004141"/>
    </source>
</evidence>
<dbReference type="InterPro" id="IPR009716">
    <property type="entry name" value="Ferroportin-1"/>
</dbReference>
<accession>A0A1A5ZYA2</accession>
<feature type="transmembrane region" description="Helical" evidence="7">
    <location>
        <begin position="389"/>
        <end position="408"/>
    </location>
</feature>
<feature type="transmembrane region" description="Helical" evidence="7">
    <location>
        <begin position="285"/>
        <end position="305"/>
    </location>
</feature>
<dbReference type="GO" id="GO:0016020">
    <property type="term" value="C:membrane"/>
    <property type="evidence" value="ECO:0007669"/>
    <property type="project" value="UniProtKB-SubCell"/>
</dbReference>
<feature type="region of interest" description="Disordered" evidence="8">
    <location>
        <begin position="247"/>
        <end position="267"/>
    </location>
</feature>
<evidence type="ECO:0000256" key="4">
    <source>
        <dbReference type="ARBA" id="ARBA00022692"/>
    </source>
</evidence>
<sequence>MSTSPTIDRSALACLLLQHTSSTLGSGAYDFASFLFLIQIFPDTLVPASLAGLCSTGCGIVFSACIGALVDRLPRLPFIRTTIGVQKLVQALSYSLFLLLLIPLRDFAAGAFHGTGTGLEVAATWTILLLVIACSATLGLSATAMIVAIERDWITEIAQGDRASLTQLNTYMRRIDLLIKLVAPLMVSLLTSLGGYPLATGVLLGFSVLTCGTEYIWIKVVYNHFPVLGHKKESFADDQEEIGLLETGREGEESVGDGGRTQSIRGGSRSLVERLQSEKQDWMEFIRLPIFFSSTSMALIHLTTLSYDGIFISYIKAARGWDDTIIASMRGLCLITGLIGTIVMPLLERKVGLERAGAWSIWFEVACLAPVALAFFYGTGRYGEHGPVWNSVILFGGIAISRIGLWSFDLCQLKELQLALDTHPRRNQLTARQISLQNLFDLLKYVLTLWASTPACFKWTALISWLAIVGGAVSYAVYLRSVRGHLIHFCGRKVL</sequence>
<feature type="transmembrane region" description="Helical" evidence="7">
    <location>
        <begin position="177"/>
        <end position="196"/>
    </location>
</feature>
<comment type="similarity">
    <text evidence="2 7">Belongs to the ferroportin (FP) (TC 2.A.100) family. SLC40A subfamily.</text>
</comment>
<feature type="transmembrane region" description="Helical" evidence="7">
    <location>
        <begin position="49"/>
        <end position="70"/>
    </location>
</feature>
<comment type="function">
    <text evidence="7">May be involved in iron transport and iron homeostasis.</text>
</comment>
<dbReference type="VEuPathDB" id="FungiDB:I303_06349"/>
<feature type="transmembrane region" description="Helical" evidence="7">
    <location>
        <begin position="91"/>
        <end position="113"/>
    </location>
</feature>
<dbReference type="AlphaFoldDB" id="A0A1A5ZYA2"/>
<dbReference type="PANTHER" id="PTHR11660">
    <property type="entry name" value="SOLUTE CARRIER FAMILY 40 MEMBER"/>
    <property type="match status" value="1"/>
</dbReference>
<feature type="transmembrane region" description="Helical" evidence="7">
    <location>
        <begin position="325"/>
        <end position="347"/>
    </location>
</feature>
<dbReference type="GO" id="GO:0005381">
    <property type="term" value="F:iron ion transmembrane transporter activity"/>
    <property type="evidence" value="ECO:0007669"/>
    <property type="project" value="UniProtKB-UniRule"/>
</dbReference>
<reference evidence="9" key="1">
    <citation type="submission" date="2013-07" db="EMBL/GenBank/DDBJ databases">
        <title>The Genome Sequence of Cryptococcus dejecticola CBS10117.</title>
        <authorList>
            <consortium name="The Broad Institute Genome Sequencing Platform"/>
            <person name="Cuomo C."/>
            <person name="Litvintseva A."/>
            <person name="Chen Y."/>
            <person name="Heitman J."/>
            <person name="Sun S."/>
            <person name="Springer D."/>
            <person name="Dromer F."/>
            <person name="Young S.K."/>
            <person name="Zeng Q."/>
            <person name="Gargeya S."/>
            <person name="Fitzgerald M."/>
            <person name="Abouelleil A."/>
            <person name="Alvarado L."/>
            <person name="Berlin A.M."/>
            <person name="Chapman S.B."/>
            <person name="Dewar J."/>
            <person name="Goldberg J."/>
            <person name="Griggs A."/>
            <person name="Gujja S."/>
            <person name="Hansen M."/>
            <person name="Howarth C."/>
            <person name="Imamovic A."/>
            <person name="Larimer J."/>
            <person name="McCowan C."/>
            <person name="Murphy C."/>
            <person name="Pearson M."/>
            <person name="Priest M."/>
            <person name="Roberts A."/>
            <person name="Saif S."/>
            <person name="Shea T."/>
            <person name="Sykes S."/>
            <person name="Wortman J."/>
            <person name="Nusbaum C."/>
            <person name="Birren B."/>
        </authorList>
    </citation>
    <scope>NUCLEOTIDE SEQUENCE [LARGE SCALE GENOMIC DNA]</scope>
    <source>
        <strain evidence="9">CBS 10117</strain>
    </source>
</reference>
<evidence type="ECO:0000256" key="6">
    <source>
        <dbReference type="ARBA" id="ARBA00023136"/>
    </source>
</evidence>
<evidence type="ECO:0000256" key="5">
    <source>
        <dbReference type="ARBA" id="ARBA00022989"/>
    </source>
</evidence>
<dbReference type="Pfam" id="PF06963">
    <property type="entry name" value="FPN1"/>
    <property type="match status" value="1"/>
</dbReference>
<dbReference type="PANTHER" id="PTHR11660:SF57">
    <property type="entry name" value="SOLUTE CARRIER FAMILY 40 MEMBER"/>
    <property type="match status" value="1"/>
</dbReference>
<evidence type="ECO:0000256" key="8">
    <source>
        <dbReference type="SAM" id="MobiDB-lite"/>
    </source>
</evidence>
<feature type="transmembrane region" description="Helical" evidence="7">
    <location>
        <begin position="459"/>
        <end position="479"/>
    </location>
</feature>
<evidence type="ECO:0000256" key="2">
    <source>
        <dbReference type="ARBA" id="ARBA00006279"/>
    </source>
</evidence>
<dbReference type="STRING" id="1296121.A0A1A5ZYA2"/>
<protein>
    <recommendedName>
        <fullName evidence="7">Solute carrier family 40 member</fullName>
    </recommendedName>
</protein>
<dbReference type="EMBL" id="KI894034">
    <property type="protein sequence ID" value="OBR82792.1"/>
    <property type="molecule type" value="Genomic_DNA"/>
</dbReference>
<keyword evidence="7" id="KW-0406">Ion transport</keyword>
<proteinExistence type="inferred from homology"/>
<keyword evidence="3 7" id="KW-0813">Transport</keyword>
<name>A0A1A5ZYA2_9TREE</name>
<dbReference type="SUPFAM" id="SSF103473">
    <property type="entry name" value="MFS general substrate transporter"/>
    <property type="match status" value="1"/>
</dbReference>
<comment type="caution">
    <text evidence="7">Lacks conserved residue(s) required for the propagation of feature annotation.</text>
</comment>
<evidence type="ECO:0000256" key="7">
    <source>
        <dbReference type="RuleBase" id="RU365065"/>
    </source>
</evidence>